<reference evidence="2" key="1">
    <citation type="submission" date="2021-08" db="EMBL/GenBank/DDBJ databases">
        <title>WGS assembly of Ceratopteris richardii.</title>
        <authorList>
            <person name="Marchant D.B."/>
            <person name="Chen G."/>
            <person name="Jenkins J."/>
            <person name="Shu S."/>
            <person name="Leebens-Mack J."/>
            <person name="Grimwood J."/>
            <person name="Schmutz J."/>
            <person name="Soltis P."/>
            <person name="Soltis D."/>
            <person name="Chen Z.-H."/>
        </authorList>
    </citation>
    <scope>NUCLEOTIDE SEQUENCE</scope>
    <source>
        <strain evidence="2">Whitten #5841</strain>
        <tissue evidence="2">Leaf</tissue>
    </source>
</reference>
<sequence length="244" mass="27299">MSSVCTLFSRPKCLGWRMCTSLSRSLFVPLSHQASCESTKVLPACRIFCSTSPPRPSLDDVERLSRGQPSKAKIGSRAVPHRLNEEERKAYELAKKRGYLVRKFQNREYPLSNTYRNFCDAVGWPNLRIDQRPAGSMDTIIVDLTTLRLEESDLAMLTEEIKQIVSVEFGSSSNEPQEVKGVEIEHQGKSNEATADGGVMLDLEDQKAGILRFSFLRSNTKPLTLIIKECCQKYTSTSTGKIGS</sequence>
<evidence type="ECO:0000313" key="2">
    <source>
        <dbReference type="EMBL" id="KAH7427183.1"/>
    </source>
</evidence>
<evidence type="ECO:0000313" key="3">
    <source>
        <dbReference type="Proteomes" id="UP000825935"/>
    </source>
</evidence>
<feature type="compositionally biased region" description="Basic and acidic residues" evidence="1">
    <location>
        <begin position="177"/>
        <end position="189"/>
    </location>
</feature>
<name>A0A8T2U025_CERRI</name>
<dbReference type="Proteomes" id="UP000825935">
    <property type="component" value="Chromosome 10"/>
</dbReference>
<dbReference type="AlphaFoldDB" id="A0A8T2U025"/>
<organism evidence="2 3">
    <name type="scientific">Ceratopteris richardii</name>
    <name type="common">Triangle waterfern</name>
    <dbReference type="NCBI Taxonomy" id="49495"/>
    <lineage>
        <taxon>Eukaryota</taxon>
        <taxon>Viridiplantae</taxon>
        <taxon>Streptophyta</taxon>
        <taxon>Embryophyta</taxon>
        <taxon>Tracheophyta</taxon>
        <taxon>Polypodiopsida</taxon>
        <taxon>Polypodiidae</taxon>
        <taxon>Polypodiales</taxon>
        <taxon>Pteridineae</taxon>
        <taxon>Pteridaceae</taxon>
        <taxon>Parkerioideae</taxon>
        <taxon>Ceratopteris</taxon>
    </lineage>
</organism>
<keyword evidence="3" id="KW-1185">Reference proteome</keyword>
<protein>
    <submittedName>
        <fullName evidence="2">Uncharacterized protein</fullName>
    </submittedName>
</protein>
<gene>
    <name evidence="2" type="ORF">KP509_10G033300</name>
</gene>
<dbReference type="EMBL" id="CM035415">
    <property type="protein sequence ID" value="KAH7427183.1"/>
    <property type="molecule type" value="Genomic_DNA"/>
</dbReference>
<proteinExistence type="predicted"/>
<feature type="region of interest" description="Disordered" evidence="1">
    <location>
        <begin position="176"/>
        <end position="196"/>
    </location>
</feature>
<accession>A0A8T2U025</accession>
<evidence type="ECO:0000256" key="1">
    <source>
        <dbReference type="SAM" id="MobiDB-lite"/>
    </source>
</evidence>
<comment type="caution">
    <text evidence="2">The sequence shown here is derived from an EMBL/GenBank/DDBJ whole genome shotgun (WGS) entry which is preliminary data.</text>
</comment>
<dbReference type="OrthoDB" id="439808at2759"/>
<feature type="region of interest" description="Disordered" evidence="1">
    <location>
        <begin position="55"/>
        <end position="78"/>
    </location>
</feature>